<evidence type="ECO:0000256" key="1">
    <source>
        <dbReference type="SAM" id="MobiDB-lite"/>
    </source>
</evidence>
<feature type="region of interest" description="Disordered" evidence="1">
    <location>
        <begin position="24"/>
        <end position="64"/>
    </location>
</feature>
<evidence type="ECO:0000313" key="2">
    <source>
        <dbReference type="EMBL" id="KAL3891454.1"/>
    </source>
</evidence>
<name>A0ABD3XZ23_SINWO</name>
<accession>A0ABD3XZ23</accession>
<feature type="compositionally biased region" description="Basic and acidic residues" evidence="1">
    <location>
        <begin position="34"/>
        <end position="64"/>
    </location>
</feature>
<sequence>LPPGTDIYQLLILLFHPSEYLRLSGFTSGNRHQTPREDKSIRHQEKRGTPDTKKREEHQTPREE</sequence>
<dbReference type="EMBL" id="JBJQND010000001">
    <property type="protein sequence ID" value="KAL3891454.1"/>
    <property type="molecule type" value="Genomic_DNA"/>
</dbReference>
<dbReference type="Proteomes" id="UP001634394">
    <property type="component" value="Unassembled WGS sequence"/>
</dbReference>
<keyword evidence="3" id="KW-1185">Reference proteome</keyword>
<proteinExistence type="predicted"/>
<comment type="caution">
    <text evidence="2">The sequence shown here is derived from an EMBL/GenBank/DDBJ whole genome shotgun (WGS) entry which is preliminary data.</text>
</comment>
<feature type="non-terminal residue" evidence="2">
    <location>
        <position position="1"/>
    </location>
</feature>
<organism evidence="2 3">
    <name type="scientific">Sinanodonta woodiana</name>
    <name type="common">Chinese pond mussel</name>
    <name type="synonym">Anodonta woodiana</name>
    <dbReference type="NCBI Taxonomy" id="1069815"/>
    <lineage>
        <taxon>Eukaryota</taxon>
        <taxon>Metazoa</taxon>
        <taxon>Spiralia</taxon>
        <taxon>Lophotrochozoa</taxon>
        <taxon>Mollusca</taxon>
        <taxon>Bivalvia</taxon>
        <taxon>Autobranchia</taxon>
        <taxon>Heteroconchia</taxon>
        <taxon>Palaeoheterodonta</taxon>
        <taxon>Unionida</taxon>
        <taxon>Unionoidea</taxon>
        <taxon>Unionidae</taxon>
        <taxon>Unioninae</taxon>
        <taxon>Sinanodonta</taxon>
    </lineage>
</organism>
<gene>
    <name evidence="2" type="ORF">ACJMK2_003716</name>
</gene>
<protein>
    <submittedName>
        <fullName evidence="2">Uncharacterized protein</fullName>
    </submittedName>
</protein>
<evidence type="ECO:0000313" key="3">
    <source>
        <dbReference type="Proteomes" id="UP001634394"/>
    </source>
</evidence>
<feature type="non-terminal residue" evidence="2">
    <location>
        <position position="64"/>
    </location>
</feature>
<dbReference type="AlphaFoldDB" id="A0ABD3XZ23"/>
<reference evidence="2 3" key="1">
    <citation type="submission" date="2024-11" db="EMBL/GenBank/DDBJ databases">
        <title>Chromosome-level genome assembly of the freshwater bivalve Anodonta woodiana.</title>
        <authorList>
            <person name="Chen X."/>
        </authorList>
    </citation>
    <scope>NUCLEOTIDE SEQUENCE [LARGE SCALE GENOMIC DNA]</scope>
    <source>
        <strain evidence="2">MN2024</strain>
        <tissue evidence="2">Gills</tissue>
    </source>
</reference>